<gene>
    <name evidence="2" type="ORF">BOKJ2_LOCUS328</name>
</gene>
<evidence type="ECO:0000256" key="1">
    <source>
        <dbReference type="SAM" id="MobiDB-lite"/>
    </source>
</evidence>
<dbReference type="Proteomes" id="UP000614601">
    <property type="component" value="Unassembled WGS sequence"/>
</dbReference>
<feature type="region of interest" description="Disordered" evidence="1">
    <location>
        <begin position="231"/>
        <end position="271"/>
    </location>
</feature>
<dbReference type="InterPro" id="IPR027267">
    <property type="entry name" value="AH/BAR_dom_sf"/>
</dbReference>
<comment type="caution">
    <text evidence="2">The sequence shown here is derived from an EMBL/GenBank/DDBJ whole genome shotgun (WGS) entry which is preliminary data.</text>
</comment>
<evidence type="ECO:0000313" key="2">
    <source>
        <dbReference type="EMBL" id="CAD5205644.1"/>
    </source>
</evidence>
<dbReference type="SUPFAM" id="SSF103657">
    <property type="entry name" value="BAR/IMD domain-like"/>
    <property type="match status" value="1"/>
</dbReference>
<dbReference type="OrthoDB" id="5868487at2759"/>
<dbReference type="Gene3D" id="1.20.1270.60">
    <property type="entry name" value="Arfaptin homology (AH) domain/BAR domain"/>
    <property type="match status" value="1"/>
</dbReference>
<protein>
    <submittedName>
        <fullName evidence="2">Uncharacterized protein</fullName>
    </submittedName>
</protein>
<feature type="compositionally biased region" description="Basic and acidic residues" evidence="1">
    <location>
        <begin position="231"/>
        <end position="260"/>
    </location>
</feature>
<sequence>MIGFLDKFTKLPQEFAADIKELKTRRENMSEMVKQMKQMVIRANPPKSHLSTNILKKKPDQYQSLMTTCENHKAFYPEQGYFFVLVKIEQVCHWLSENQQKKVQLQHDQSYQPVHLWVDEEFPHLVKQMRRLQKASKAVESATSAAAKNPSPEKAMKRDQTVEARALQWKICEALMKQNKASPSHHTQCFKAFVQHEYTFAKNAVVQLTNAQAAMKILCTKIEEERKDMVEEMNKKIEKEKEENKDKENTNTPTDKDSRSPAKSPAPSPGN</sequence>
<reference evidence="2" key="1">
    <citation type="submission" date="2020-09" db="EMBL/GenBank/DDBJ databases">
        <authorList>
            <person name="Kikuchi T."/>
        </authorList>
    </citation>
    <scope>NUCLEOTIDE SEQUENCE</scope>
    <source>
        <strain evidence="2">SH1</strain>
    </source>
</reference>
<dbReference type="Proteomes" id="UP000783686">
    <property type="component" value="Unassembled WGS sequence"/>
</dbReference>
<accession>A0A811JQV4</accession>
<proteinExistence type="predicted"/>
<name>A0A811JQV4_9BILA</name>
<keyword evidence="3" id="KW-1185">Reference proteome</keyword>
<dbReference type="EMBL" id="CAJFDH010000001">
    <property type="protein sequence ID" value="CAD5205644.1"/>
    <property type="molecule type" value="Genomic_DNA"/>
</dbReference>
<dbReference type="AlphaFoldDB" id="A0A811JQV4"/>
<dbReference type="EMBL" id="CAJFCW020000001">
    <property type="protein sequence ID" value="CAG9078514.1"/>
    <property type="molecule type" value="Genomic_DNA"/>
</dbReference>
<organism evidence="2 3">
    <name type="scientific">Bursaphelenchus okinawaensis</name>
    <dbReference type="NCBI Taxonomy" id="465554"/>
    <lineage>
        <taxon>Eukaryota</taxon>
        <taxon>Metazoa</taxon>
        <taxon>Ecdysozoa</taxon>
        <taxon>Nematoda</taxon>
        <taxon>Chromadorea</taxon>
        <taxon>Rhabditida</taxon>
        <taxon>Tylenchina</taxon>
        <taxon>Tylenchomorpha</taxon>
        <taxon>Aphelenchoidea</taxon>
        <taxon>Aphelenchoididae</taxon>
        <taxon>Bursaphelenchus</taxon>
    </lineage>
</organism>
<evidence type="ECO:0000313" key="3">
    <source>
        <dbReference type="Proteomes" id="UP000614601"/>
    </source>
</evidence>